<dbReference type="Gene3D" id="2.40.420.20">
    <property type="match status" value="1"/>
</dbReference>
<dbReference type="Gene3D" id="2.40.30.170">
    <property type="match status" value="1"/>
</dbReference>
<sequence length="145" mass="16167">ERFIPYLQTGAPAEVTFDAWPEKHIVATISYVARSIDPENRTFNIEIEIPREKDIPLSPQMMANIRLIKRSVDKGIVIPLDAIIESESGRFVYLKNGAVAQKQNVTIEAINEDRALVSGLQANQELIVVGQRQVADGDTLIVIQD</sequence>
<dbReference type="GO" id="GO:0015562">
    <property type="term" value="F:efflux transmembrane transporter activity"/>
    <property type="evidence" value="ECO:0007669"/>
    <property type="project" value="TreeGrafter"/>
</dbReference>
<comment type="caution">
    <text evidence="2">The sequence shown here is derived from an EMBL/GenBank/DDBJ whole genome shotgun (WGS) entry which is preliminary data.</text>
</comment>
<dbReference type="EMBL" id="DRLD01000113">
    <property type="protein sequence ID" value="HED09857.1"/>
    <property type="molecule type" value="Genomic_DNA"/>
</dbReference>
<dbReference type="InterPro" id="IPR058792">
    <property type="entry name" value="Beta-barrel_RND_2"/>
</dbReference>
<gene>
    <name evidence="2" type="ORF">ENJ10_04150</name>
</gene>
<dbReference type="Proteomes" id="UP000886005">
    <property type="component" value="Unassembled WGS sequence"/>
</dbReference>
<name>A0A7V1PUQ8_CALAY</name>
<proteinExistence type="predicted"/>
<accession>A0A7V1PUQ8</accession>
<dbReference type="Pfam" id="PF25954">
    <property type="entry name" value="Beta-barrel_RND_2"/>
    <property type="match status" value="1"/>
</dbReference>
<protein>
    <submittedName>
        <fullName evidence="2">HlyD family efflux transporter periplasmic adaptor subunit</fullName>
    </submittedName>
</protein>
<feature type="domain" description="CusB-like beta-barrel" evidence="1">
    <location>
        <begin position="5"/>
        <end position="69"/>
    </location>
</feature>
<organism evidence="2">
    <name type="scientific">Caldithrix abyssi</name>
    <dbReference type="NCBI Taxonomy" id="187145"/>
    <lineage>
        <taxon>Bacteria</taxon>
        <taxon>Pseudomonadati</taxon>
        <taxon>Calditrichota</taxon>
        <taxon>Calditrichia</taxon>
        <taxon>Calditrichales</taxon>
        <taxon>Calditrichaceae</taxon>
        <taxon>Caldithrix</taxon>
    </lineage>
</organism>
<dbReference type="PANTHER" id="PTHR30469">
    <property type="entry name" value="MULTIDRUG RESISTANCE PROTEIN MDTA"/>
    <property type="match status" value="1"/>
</dbReference>
<dbReference type="AlphaFoldDB" id="A0A7V1PUQ8"/>
<dbReference type="GO" id="GO:1990281">
    <property type="term" value="C:efflux pump complex"/>
    <property type="evidence" value="ECO:0007669"/>
    <property type="project" value="TreeGrafter"/>
</dbReference>
<feature type="non-terminal residue" evidence="2">
    <location>
        <position position="1"/>
    </location>
</feature>
<reference evidence="2" key="1">
    <citation type="journal article" date="2020" name="mSystems">
        <title>Genome- and Community-Level Interaction Insights into Carbon Utilization and Element Cycling Functions of Hydrothermarchaeota in Hydrothermal Sediment.</title>
        <authorList>
            <person name="Zhou Z."/>
            <person name="Liu Y."/>
            <person name="Xu W."/>
            <person name="Pan J."/>
            <person name="Luo Z.H."/>
            <person name="Li M."/>
        </authorList>
    </citation>
    <scope>NUCLEOTIDE SEQUENCE [LARGE SCALE GENOMIC DNA]</scope>
    <source>
        <strain evidence="2">HyVt-456</strain>
    </source>
</reference>
<evidence type="ECO:0000259" key="1">
    <source>
        <dbReference type="Pfam" id="PF25954"/>
    </source>
</evidence>
<evidence type="ECO:0000313" key="2">
    <source>
        <dbReference type="EMBL" id="HED09857.1"/>
    </source>
</evidence>